<accession>A0ABU9XQP5</accession>
<feature type="signal peptide" evidence="4">
    <location>
        <begin position="1"/>
        <end position="21"/>
    </location>
</feature>
<keyword evidence="2 4" id="KW-0732">Signal</keyword>
<dbReference type="CDD" id="cd11614">
    <property type="entry name" value="SAF_CpaB_FlgA_like"/>
    <property type="match status" value="1"/>
</dbReference>
<keyword evidence="4" id="KW-1005">Bacterial flagellum biogenesis</keyword>
<evidence type="ECO:0000256" key="1">
    <source>
        <dbReference type="ARBA" id="ARBA00004418"/>
    </source>
</evidence>
<feature type="domain" description="SAF" evidence="5">
    <location>
        <begin position="29"/>
        <end position="89"/>
    </location>
</feature>
<evidence type="ECO:0000313" key="7">
    <source>
        <dbReference type="Proteomes" id="UP001404104"/>
    </source>
</evidence>
<feature type="chain" id="PRO_5044981455" description="Flagella basal body P-ring formation protein FlgA" evidence="4">
    <location>
        <begin position="22"/>
        <end position="155"/>
    </location>
</feature>
<gene>
    <name evidence="6" type="primary">flgA</name>
    <name evidence="6" type="ORF">ABC969_06885</name>
</gene>
<organism evidence="6 7">
    <name type="scientific">Sphingomonas qilianensis</name>
    <dbReference type="NCBI Taxonomy" id="1736690"/>
    <lineage>
        <taxon>Bacteria</taxon>
        <taxon>Pseudomonadati</taxon>
        <taxon>Pseudomonadota</taxon>
        <taxon>Alphaproteobacteria</taxon>
        <taxon>Sphingomonadales</taxon>
        <taxon>Sphingomonadaceae</taxon>
        <taxon>Sphingomonas</taxon>
    </lineage>
</organism>
<comment type="subcellular location">
    <subcellularLocation>
        <location evidence="1 4">Periplasm</location>
    </subcellularLocation>
</comment>
<keyword evidence="3 4" id="KW-0574">Periplasm</keyword>
<name>A0ABU9XQP5_9SPHN</name>
<comment type="similarity">
    <text evidence="4">Belongs to the FlgA family.</text>
</comment>
<dbReference type="InterPro" id="IPR017585">
    <property type="entry name" value="SAF_FlgA"/>
</dbReference>
<reference evidence="6 7" key="1">
    <citation type="submission" date="2024-05" db="EMBL/GenBank/DDBJ databases">
        <authorList>
            <person name="Liu Q."/>
            <person name="Xin Y.-H."/>
        </authorList>
    </citation>
    <scope>NUCLEOTIDE SEQUENCE [LARGE SCALE GENOMIC DNA]</scope>
    <source>
        <strain evidence="6 7">CGMCC 1.15349</strain>
    </source>
</reference>
<evidence type="ECO:0000259" key="5">
    <source>
        <dbReference type="SMART" id="SM00858"/>
    </source>
</evidence>
<keyword evidence="6" id="KW-0966">Cell projection</keyword>
<dbReference type="Proteomes" id="UP001404104">
    <property type="component" value="Unassembled WGS sequence"/>
</dbReference>
<keyword evidence="6" id="KW-0282">Flagellum</keyword>
<keyword evidence="6" id="KW-0969">Cilium</keyword>
<dbReference type="InterPro" id="IPR039246">
    <property type="entry name" value="Flagellar_FlgA"/>
</dbReference>
<dbReference type="SMART" id="SM00858">
    <property type="entry name" value="SAF"/>
    <property type="match status" value="1"/>
</dbReference>
<dbReference type="NCBIfam" id="TIGR03170">
    <property type="entry name" value="flgA_cterm"/>
    <property type="match status" value="1"/>
</dbReference>
<dbReference type="Pfam" id="PF13144">
    <property type="entry name" value="ChapFlgA"/>
    <property type="match status" value="1"/>
</dbReference>
<proteinExistence type="inferred from homology"/>
<evidence type="ECO:0000256" key="3">
    <source>
        <dbReference type="ARBA" id="ARBA00022764"/>
    </source>
</evidence>
<dbReference type="Gene3D" id="2.30.30.760">
    <property type="match status" value="1"/>
</dbReference>
<evidence type="ECO:0000313" key="6">
    <source>
        <dbReference type="EMBL" id="MEN2786147.1"/>
    </source>
</evidence>
<protein>
    <recommendedName>
        <fullName evidence="4">Flagella basal body P-ring formation protein FlgA</fullName>
    </recommendedName>
</protein>
<dbReference type="Gene3D" id="3.90.1210.10">
    <property type="entry name" value="Antifreeze-like/N-acetylneuraminic acid synthase C-terminal domain"/>
    <property type="match status" value="1"/>
</dbReference>
<evidence type="ECO:0000256" key="4">
    <source>
        <dbReference type="RuleBase" id="RU362063"/>
    </source>
</evidence>
<dbReference type="RefSeq" id="WP_345863950.1">
    <property type="nucleotide sequence ID" value="NZ_JBDIMF010000002.1"/>
</dbReference>
<comment type="function">
    <text evidence="4">Involved in the assembly process of the P-ring formation. It may associate with FlgF on the rod constituting a structure essential for the P-ring assembly or may act as a modulator protein for the P-ring assembly.</text>
</comment>
<dbReference type="PANTHER" id="PTHR36307:SF1">
    <property type="entry name" value="FLAGELLA BASAL BODY P-RING FORMATION PROTEIN FLGA"/>
    <property type="match status" value="1"/>
</dbReference>
<sequence length="155" mass="16325">MRLLPCLALFATQFATQPATAQTATPTTVETPVLARMIEPGETLQASDFELRRMAPNAVRGALQPAQATGKEATHRLMAGTTVRPGDVAVPQIVRRGEALVVSVRAGPLSITSTARALSGGGMGDPVRVVSLDTNRTLTAIVEGRGRVRVVGIWE</sequence>
<dbReference type="InterPro" id="IPR013974">
    <property type="entry name" value="SAF"/>
</dbReference>
<dbReference type="EMBL" id="JBDIMF010000002">
    <property type="protein sequence ID" value="MEN2786147.1"/>
    <property type="molecule type" value="Genomic_DNA"/>
</dbReference>
<evidence type="ECO:0000256" key="2">
    <source>
        <dbReference type="ARBA" id="ARBA00022729"/>
    </source>
</evidence>
<keyword evidence="7" id="KW-1185">Reference proteome</keyword>
<comment type="caution">
    <text evidence="6">The sequence shown here is derived from an EMBL/GenBank/DDBJ whole genome shotgun (WGS) entry which is preliminary data.</text>
</comment>
<dbReference type="PANTHER" id="PTHR36307">
    <property type="entry name" value="FLAGELLA BASAL BODY P-RING FORMATION PROTEIN FLGA"/>
    <property type="match status" value="1"/>
</dbReference>